<dbReference type="Gene3D" id="3.90.79.10">
    <property type="entry name" value="Nucleoside Triphosphate Pyrophosphohydrolase"/>
    <property type="match status" value="1"/>
</dbReference>
<dbReference type="Proteomes" id="UP000539953">
    <property type="component" value="Unassembled WGS sequence"/>
</dbReference>
<dbReference type="InterPro" id="IPR047127">
    <property type="entry name" value="MutT-like"/>
</dbReference>
<gene>
    <name evidence="14" type="ORF">HNQ47_000355</name>
</gene>
<comment type="caution">
    <text evidence="14">The sequence shown here is derived from an EMBL/GenBank/DDBJ whole genome shotgun (WGS) entry which is preliminary data.</text>
</comment>
<evidence type="ECO:0000256" key="9">
    <source>
        <dbReference type="ARBA" id="ARBA00023204"/>
    </source>
</evidence>
<dbReference type="EMBL" id="JACHHK010000001">
    <property type="protein sequence ID" value="MBB5182352.1"/>
    <property type="molecule type" value="Genomic_DNA"/>
</dbReference>
<evidence type="ECO:0000256" key="10">
    <source>
        <dbReference type="ARBA" id="ARBA00035861"/>
    </source>
</evidence>
<comment type="similarity">
    <text evidence="2 12">Belongs to the Nudix hydrolase family.</text>
</comment>
<evidence type="ECO:0000313" key="15">
    <source>
        <dbReference type="Proteomes" id="UP000539953"/>
    </source>
</evidence>
<dbReference type="GO" id="GO:0046872">
    <property type="term" value="F:metal ion binding"/>
    <property type="evidence" value="ECO:0007669"/>
    <property type="project" value="UniProtKB-KW"/>
</dbReference>
<dbReference type="Pfam" id="PF00293">
    <property type="entry name" value="NUDIX"/>
    <property type="match status" value="1"/>
</dbReference>
<reference evidence="14 15" key="1">
    <citation type="submission" date="2020-08" db="EMBL/GenBank/DDBJ databases">
        <title>Genomic Encyclopedia of Type Strains, Phase IV (KMG-IV): sequencing the most valuable type-strain genomes for metagenomic binning, comparative biology and taxonomic classification.</title>
        <authorList>
            <person name="Goeker M."/>
        </authorList>
    </citation>
    <scope>NUCLEOTIDE SEQUENCE [LARGE SCALE GENOMIC DNA]</scope>
    <source>
        <strain evidence="14 15">DSM 25799</strain>
    </source>
</reference>
<evidence type="ECO:0000256" key="12">
    <source>
        <dbReference type="RuleBase" id="RU003476"/>
    </source>
</evidence>
<dbReference type="PANTHER" id="PTHR47707">
    <property type="entry name" value="8-OXO-DGTP DIPHOSPHATASE"/>
    <property type="match status" value="1"/>
</dbReference>
<comment type="catalytic activity">
    <reaction evidence="10">
        <text>8-oxo-dGTP + H2O = 8-oxo-dGMP + diphosphate + H(+)</text>
        <dbReference type="Rhea" id="RHEA:31575"/>
        <dbReference type="ChEBI" id="CHEBI:15377"/>
        <dbReference type="ChEBI" id="CHEBI:15378"/>
        <dbReference type="ChEBI" id="CHEBI:33019"/>
        <dbReference type="ChEBI" id="CHEBI:63224"/>
        <dbReference type="ChEBI" id="CHEBI:77896"/>
        <dbReference type="EC" id="3.6.1.55"/>
    </reaction>
</comment>
<dbReference type="EC" id="3.6.1.55" evidence="11"/>
<evidence type="ECO:0000256" key="8">
    <source>
        <dbReference type="ARBA" id="ARBA00022842"/>
    </source>
</evidence>
<evidence type="ECO:0000313" key="14">
    <source>
        <dbReference type="EMBL" id="MBB5182352.1"/>
    </source>
</evidence>
<name>A0A7W8CVF7_9FIRM</name>
<dbReference type="PRINTS" id="PR00502">
    <property type="entry name" value="NUDIXFAMILY"/>
</dbReference>
<dbReference type="InterPro" id="IPR020476">
    <property type="entry name" value="Nudix_hydrolase"/>
</dbReference>
<evidence type="ECO:0000256" key="2">
    <source>
        <dbReference type="ARBA" id="ARBA00005582"/>
    </source>
</evidence>
<evidence type="ECO:0000256" key="7">
    <source>
        <dbReference type="ARBA" id="ARBA00022801"/>
    </source>
</evidence>
<dbReference type="PROSITE" id="PS00893">
    <property type="entry name" value="NUDIX_BOX"/>
    <property type="match status" value="1"/>
</dbReference>
<protein>
    <recommendedName>
        <fullName evidence="11">8-oxo-dGTP diphosphatase</fullName>
        <ecNumber evidence="11">3.6.1.55</ecNumber>
    </recommendedName>
</protein>
<dbReference type="AlphaFoldDB" id="A0A7W8CVF7"/>
<comment type="cofactor">
    <cofactor evidence="1">
        <name>Mg(2+)</name>
        <dbReference type="ChEBI" id="CHEBI:18420"/>
    </cofactor>
</comment>
<dbReference type="GO" id="GO:0044715">
    <property type="term" value="F:8-oxo-dGDP phosphatase activity"/>
    <property type="evidence" value="ECO:0007669"/>
    <property type="project" value="TreeGrafter"/>
</dbReference>
<keyword evidence="7 12" id="KW-0378">Hydrolase</keyword>
<proteinExistence type="inferred from homology"/>
<keyword evidence="15" id="KW-1185">Reference proteome</keyword>
<evidence type="ECO:0000256" key="1">
    <source>
        <dbReference type="ARBA" id="ARBA00001946"/>
    </source>
</evidence>
<keyword evidence="3" id="KW-0515">Mutator protein</keyword>
<keyword evidence="5" id="KW-0479">Metal-binding</keyword>
<dbReference type="PROSITE" id="PS51462">
    <property type="entry name" value="NUDIX"/>
    <property type="match status" value="1"/>
</dbReference>
<dbReference type="GO" id="GO:0006260">
    <property type="term" value="P:DNA replication"/>
    <property type="evidence" value="ECO:0007669"/>
    <property type="project" value="UniProtKB-KW"/>
</dbReference>
<dbReference type="InterPro" id="IPR000086">
    <property type="entry name" value="NUDIX_hydrolase_dom"/>
</dbReference>
<dbReference type="InterPro" id="IPR015797">
    <property type="entry name" value="NUDIX_hydrolase-like_dom_sf"/>
</dbReference>
<keyword evidence="8" id="KW-0460">Magnesium</keyword>
<dbReference type="SUPFAM" id="SSF55811">
    <property type="entry name" value="Nudix"/>
    <property type="match status" value="1"/>
</dbReference>
<evidence type="ECO:0000256" key="3">
    <source>
        <dbReference type="ARBA" id="ARBA00022457"/>
    </source>
</evidence>
<sequence length="137" mass="15364">MKFIHVAAAIIQKDGRIFATQRGYGAFKDGWEFPGGKIEPGESAPAALKREIKEELDTDINVGELCAVSEYDYPDFHISMECYWCTVQSGHLSLLEHEDARWLPADQLEEVNWLPADAQILDQVKKGMKKAGDQPAK</sequence>
<dbReference type="GO" id="GO:0044716">
    <property type="term" value="F:8-oxo-GDP phosphatase activity"/>
    <property type="evidence" value="ECO:0007669"/>
    <property type="project" value="TreeGrafter"/>
</dbReference>
<organism evidence="14 15">
    <name type="scientific">Catenisphaera adipataccumulans</name>
    <dbReference type="NCBI Taxonomy" id="700500"/>
    <lineage>
        <taxon>Bacteria</taxon>
        <taxon>Bacillati</taxon>
        <taxon>Bacillota</taxon>
        <taxon>Erysipelotrichia</taxon>
        <taxon>Erysipelotrichales</taxon>
        <taxon>Erysipelotrichaceae</taxon>
        <taxon>Catenisphaera</taxon>
    </lineage>
</organism>
<dbReference type="RefSeq" id="WP_183326941.1">
    <property type="nucleotide sequence ID" value="NZ_JACHHK010000001.1"/>
</dbReference>
<dbReference type="GO" id="GO:0006281">
    <property type="term" value="P:DNA repair"/>
    <property type="evidence" value="ECO:0007669"/>
    <property type="project" value="UniProtKB-KW"/>
</dbReference>
<keyword evidence="4" id="KW-0235">DNA replication</keyword>
<dbReference type="GO" id="GO:0035539">
    <property type="term" value="F:8-oxo-7,8-dihydrodeoxyguanosine triphosphate pyrophosphatase activity"/>
    <property type="evidence" value="ECO:0007669"/>
    <property type="project" value="UniProtKB-EC"/>
</dbReference>
<dbReference type="GO" id="GO:0008413">
    <property type="term" value="F:8-oxo-7,8-dihydroguanosine triphosphate pyrophosphatase activity"/>
    <property type="evidence" value="ECO:0007669"/>
    <property type="project" value="TreeGrafter"/>
</dbReference>
<evidence type="ECO:0000259" key="13">
    <source>
        <dbReference type="PROSITE" id="PS51462"/>
    </source>
</evidence>
<dbReference type="CDD" id="cd03425">
    <property type="entry name" value="NUDIX_MutT_NudA_like"/>
    <property type="match status" value="1"/>
</dbReference>
<evidence type="ECO:0000256" key="6">
    <source>
        <dbReference type="ARBA" id="ARBA00022763"/>
    </source>
</evidence>
<feature type="domain" description="Nudix hydrolase" evidence="13">
    <location>
        <begin position="1"/>
        <end position="126"/>
    </location>
</feature>
<evidence type="ECO:0000256" key="4">
    <source>
        <dbReference type="ARBA" id="ARBA00022705"/>
    </source>
</evidence>
<dbReference type="PANTHER" id="PTHR47707:SF1">
    <property type="entry name" value="NUDIX HYDROLASE FAMILY PROTEIN"/>
    <property type="match status" value="1"/>
</dbReference>
<evidence type="ECO:0000256" key="5">
    <source>
        <dbReference type="ARBA" id="ARBA00022723"/>
    </source>
</evidence>
<evidence type="ECO:0000256" key="11">
    <source>
        <dbReference type="ARBA" id="ARBA00038905"/>
    </source>
</evidence>
<accession>A0A7W8CVF7</accession>
<keyword evidence="6" id="KW-0227">DNA damage</keyword>
<dbReference type="InterPro" id="IPR020084">
    <property type="entry name" value="NUDIX_hydrolase_CS"/>
</dbReference>
<keyword evidence="9" id="KW-0234">DNA repair</keyword>